<dbReference type="Proteomes" id="UP000237819">
    <property type="component" value="Unassembled WGS sequence"/>
</dbReference>
<dbReference type="EMBL" id="PUHZ01000020">
    <property type="protein sequence ID" value="PQO44202.1"/>
    <property type="molecule type" value="Genomic_DNA"/>
</dbReference>
<reference evidence="1 2" key="1">
    <citation type="submission" date="2018-02" db="EMBL/GenBank/DDBJ databases">
        <title>Comparative genomes isolates from brazilian mangrove.</title>
        <authorList>
            <person name="Araujo J.E."/>
            <person name="Taketani R.G."/>
            <person name="Silva M.C.P."/>
            <person name="Loureco M.V."/>
            <person name="Andreote F.D."/>
        </authorList>
    </citation>
    <scope>NUCLEOTIDE SEQUENCE [LARGE SCALE GENOMIC DNA]</scope>
    <source>
        <strain evidence="1 2">Nap-Phe MGV</strain>
    </source>
</reference>
<evidence type="ECO:0000313" key="1">
    <source>
        <dbReference type="EMBL" id="PQO44202.1"/>
    </source>
</evidence>
<sequence length="883" mass="99104">MQILRMKRIASLAIVAAIIVGSAVGWWWATWLPPLPAVEQSVARYVTEDACAACLIRPQGLSAHPWFGSLPFYWYVPPNLTPARLEKLGIDELAIFTVPADDAETEKTIPAWAVAAKLPQPVDLPSLVQMWRDLSVAPQEQMEGPRPLTLDGRDCLQLPAGTFFPRRFAPGTLMFTNREGRPAFRGINVGRVDDRRQYIEGKSKTSAIFVLRDIGVGELVGEELPLELRTSVFLAASVPPEQHLATLTLRNSAVGISSQPIEIPVASLRNNRLSIPRTIMVEEDGELREVDLLEDLVSQGRLEVVITCPTPLVYLGFASDDLNVWRPEFEYAYANGDELIVAQSRELLLRMIQAAQRPLPVATRLSQTRGEIVADVHVNSREKRRIWKSICSTAPAPFNEDVWKSRLTYASAAINLRSSTAASLRASFEQPQYADRAATALDEELPKWKRSLPAFAKDYIENETASSSLIGGSLGVNLNESLDAPTCKEEVDAVQAIIGDSLENVDVEIHAQELRIQFRTPASLRRLSETAQFALAKTDMALAKMLGEFSRVDQKEEIFQRVTDRLPDSLPLRSRRAHDLAFQSRFCFNRYEDQYAAFRRGAETLLDAIEAQQSEAPEALWILGVIITQQSRVQSRYVAFRELFIADEAFQRRLQRLVDISTARGFDDQFDLHLVGQRCMEEAIQRKPDADVAPLIFPLRFLAGPALAQALYAECLTEAGALDEALIAWQQAERMLREVGERKWDAGEHGTIDLNHWKDRYAELDEDQQRAFAGDPGFEQIALGREYDYWRARAELEALDALRPVHAAYAPLRDVLPIPEDLEDPALLAAIAALMGVARQHWEPFNELQRAYFALGWRSPLEQDDDPSVVKKLQEILIGIEQD</sequence>
<name>A0A2S8GIC5_9BACT</name>
<comment type="caution">
    <text evidence="1">The sequence shown here is derived from an EMBL/GenBank/DDBJ whole genome shotgun (WGS) entry which is preliminary data.</text>
</comment>
<accession>A0A2S8GIC5</accession>
<gene>
    <name evidence="1" type="ORF">C5Y93_19710</name>
</gene>
<evidence type="ECO:0000313" key="2">
    <source>
        <dbReference type="Proteomes" id="UP000237819"/>
    </source>
</evidence>
<organism evidence="1 2">
    <name type="scientific">Blastopirellula marina</name>
    <dbReference type="NCBI Taxonomy" id="124"/>
    <lineage>
        <taxon>Bacteria</taxon>
        <taxon>Pseudomonadati</taxon>
        <taxon>Planctomycetota</taxon>
        <taxon>Planctomycetia</taxon>
        <taxon>Pirellulales</taxon>
        <taxon>Pirellulaceae</taxon>
        <taxon>Blastopirellula</taxon>
    </lineage>
</organism>
<protein>
    <submittedName>
        <fullName evidence="1">Uncharacterized protein</fullName>
    </submittedName>
</protein>
<dbReference type="AlphaFoldDB" id="A0A2S8GIC5"/>
<proteinExistence type="predicted"/>